<comment type="caution">
    <text evidence="4">The sequence shown here is derived from an EMBL/GenBank/DDBJ whole genome shotgun (WGS) entry which is preliminary data.</text>
</comment>
<reference evidence="4" key="1">
    <citation type="submission" date="2021-03" db="EMBL/GenBank/DDBJ databases">
        <authorList>
            <person name="Li Z."/>
            <person name="Yang C."/>
        </authorList>
    </citation>
    <scope>NUCLEOTIDE SEQUENCE</scope>
    <source>
        <strain evidence="4">Dzin_1.0</strain>
        <tissue evidence="4">Leaf</tissue>
    </source>
</reference>
<sequence>MKLAVEMRGYNKGMMMAEEVETRVRWLMESDGGKELREWAKKMKDHAATTLSGGGSSHVAIVELIRIEELIQNETETPQVEISAPSIVVEVLPIIAEVLTITSELPSLEVKVLIGMPTDEVPTSIQVAEAPSPTKQRMNISVIGTRNVGMAITQTILAQDLVDKLALLDAKEDKFRREMVDLQHSAAFLPRTCITADIDYAVTAGSDL</sequence>
<dbReference type="InterPro" id="IPR036291">
    <property type="entry name" value="NAD(P)-bd_dom_sf"/>
</dbReference>
<dbReference type="InterPro" id="IPR001236">
    <property type="entry name" value="Lactate/malate_DH_N"/>
</dbReference>
<keyword evidence="5" id="KW-1185">Reference proteome</keyword>
<evidence type="ECO:0000259" key="3">
    <source>
        <dbReference type="Pfam" id="PF00056"/>
    </source>
</evidence>
<evidence type="ECO:0000256" key="1">
    <source>
        <dbReference type="ARBA" id="ARBA00023002"/>
    </source>
</evidence>
<name>A0A9D5HSD5_9LILI</name>
<evidence type="ECO:0000313" key="4">
    <source>
        <dbReference type="EMBL" id="KAJ0986297.1"/>
    </source>
</evidence>
<dbReference type="GO" id="GO:0006089">
    <property type="term" value="P:lactate metabolic process"/>
    <property type="evidence" value="ECO:0007669"/>
    <property type="project" value="TreeGrafter"/>
</dbReference>
<dbReference type="SUPFAM" id="SSF53756">
    <property type="entry name" value="UDP-Glycosyltransferase/glycogen phosphorylase"/>
    <property type="match status" value="1"/>
</dbReference>
<dbReference type="Pfam" id="PF00056">
    <property type="entry name" value="Ldh_1_N"/>
    <property type="match status" value="1"/>
</dbReference>
<accession>A0A9D5HSD5</accession>
<dbReference type="InterPro" id="IPR001557">
    <property type="entry name" value="L-lactate/malate_DH"/>
</dbReference>
<dbReference type="EMBL" id="JAGGNH010000001">
    <property type="protein sequence ID" value="KAJ0986297.1"/>
    <property type="molecule type" value="Genomic_DNA"/>
</dbReference>
<feature type="domain" description="Lactate/malate dehydrogenase N-terminal" evidence="3">
    <location>
        <begin position="138"/>
        <end position="208"/>
    </location>
</feature>
<dbReference type="AlphaFoldDB" id="A0A9D5HSD5"/>
<dbReference type="PANTHER" id="PTHR43128:SF16">
    <property type="entry name" value="L-LACTATE DEHYDROGENASE"/>
    <property type="match status" value="1"/>
</dbReference>
<proteinExistence type="predicted"/>
<dbReference type="PRINTS" id="PR00086">
    <property type="entry name" value="LLDHDRGNASE"/>
</dbReference>
<dbReference type="Gene3D" id="3.40.50.720">
    <property type="entry name" value="NAD(P)-binding Rossmann-like Domain"/>
    <property type="match status" value="1"/>
</dbReference>
<dbReference type="Gene3D" id="3.40.50.2000">
    <property type="entry name" value="Glycogen Phosphorylase B"/>
    <property type="match status" value="1"/>
</dbReference>
<dbReference type="OrthoDB" id="784214at2759"/>
<organism evidence="4 5">
    <name type="scientific">Dioscorea zingiberensis</name>
    <dbReference type="NCBI Taxonomy" id="325984"/>
    <lineage>
        <taxon>Eukaryota</taxon>
        <taxon>Viridiplantae</taxon>
        <taxon>Streptophyta</taxon>
        <taxon>Embryophyta</taxon>
        <taxon>Tracheophyta</taxon>
        <taxon>Spermatophyta</taxon>
        <taxon>Magnoliopsida</taxon>
        <taxon>Liliopsida</taxon>
        <taxon>Dioscoreales</taxon>
        <taxon>Dioscoreaceae</taxon>
        <taxon>Dioscorea</taxon>
    </lineage>
</organism>
<dbReference type="SUPFAM" id="SSF51735">
    <property type="entry name" value="NAD(P)-binding Rossmann-fold domains"/>
    <property type="match status" value="1"/>
</dbReference>
<keyword evidence="2" id="KW-0520">NAD</keyword>
<dbReference type="Proteomes" id="UP001085076">
    <property type="component" value="Miscellaneous, Linkage group lg01"/>
</dbReference>
<evidence type="ECO:0000256" key="2">
    <source>
        <dbReference type="ARBA" id="ARBA00023027"/>
    </source>
</evidence>
<evidence type="ECO:0000313" key="5">
    <source>
        <dbReference type="Proteomes" id="UP001085076"/>
    </source>
</evidence>
<reference evidence="4" key="2">
    <citation type="journal article" date="2022" name="Hortic Res">
        <title>The genome of Dioscorea zingiberensis sheds light on the biosynthesis, origin and evolution of the medicinally important diosgenin saponins.</title>
        <authorList>
            <person name="Li Y."/>
            <person name="Tan C."/>
            <person name="Li Z."/>
            <person name="Guo J."/>
            <person name="Li S."/>
            <person name="Chen X."/>
            <person name="Wang C."/>
            <person name="Dai X."/>
            <person name="Yang H."/>
            <person name="Song W."/>
            <person name="Hou L."/>
            <person name="Xu J."/>
            <person name="Tong Z."/>
            <person name="Xu A."/>
            <person name="Yuan X."/>
            <person name="Wang W."/>
            <person name="Yang Q."/>
            <person name="Chen L."/>
            <person name="Sun Z."/>
            <person name="Wang K."/>
            <person name="Pan B."/>
            <person name="Chen J."/>
            <person name="Bao Y."/>
            <person name="Liu F."/>
            <person name="Qi X."/>
            <person name="Gang D.R."/>
            <person name="Wen J."/>
            <person name="Li J."/>
        </authorList>
    </citation>
    <scope>NUCLEOTIDE SEQUENCE</scope>
    <source>
        <strain evidence="4">Dzin_1.0</strain>
    </source>
</reference>
<protein>
    <recommendedName>
        <fullName evidence="3">Lactate/malate dehydrogenase N-terminal domain-containing protein</fullName>
    </recommendedName>
</protein>
<dbReference type="PANTHER" id="PTHR43128">
    <property type="entry name" value="L-2-HYDROXYCARBOXYLATE DEHYDROGENASE (NAD(P)(+))"/>
    <property type="match status" value="1"/>
</dbReference>
<dbReference type="GO" id="GO:0004459">
    <property type="term" value="F:L-lactate dehydrogenase (NAD+) activity"/>
    <property type="evidence" value="ECO:0007669"/>
    <property type="project" value="TreeGrafter"/>
</dbReference>
<keyword evidence="1" id="KW-0560">Oxidoreductase</keyword>
<gene>
    <name evidence="4" type="ORF">J5N97_004653</name>
</gene>